<keyword evidence="3" id="KW-0813">Transport</keyword>
<dbReference type="AlphaFoldDB" id="A0A1H4U8Q8"/>
<dbReference type="SUPFAM" id="SSF53807">
    <property type="entry name" value="Helical backbone' metal receptor"/>
    <property type="match status" value="1"/>
</dbReference>
<reference evidence="8" key="1">
    <citation type="submission" date="2016-10" db="EMBL/GenBank/DDBJ databases">
        <authorList>
            <person name="Varghese N."/>
            <person name="Submissions S."/>
        </authorList>
    </citation>
    <scope>NUCLEOTIDE SEQUENCE [LARGE SCALE GENOMIC DNA]</scope>
    <source>
        <strain evidence="8">DSM 44498</strain>
    </source>
</reference>
<dbReference type="PROSITE" id="PS51257">
    <property type="entry name" value="PROKAR_LIPOPROTEIN"/>
    <property type="match status" value="1"/>
</dbReference>
<dbReference type="PROSITE" id="PS51318">
    <property type="entry name" value="TAT"/>
    <property type="match status" value="1"/>
</dbReference>
<feature type="domain" description="Fe/B12 periplasmic-binding" evidence="6">
    <location>
        <begin position="55"/>
        <end position="334"/>
    </location>
</feature>
<sequence length="338" mass="35948">MRTLNRRKFLTVSAGVGMAAVAAACSSGTEAGSEGDTRTVTHKKGTTEVPGDPQRIVTVGYSDQDTLLAFGRTPVGVTDWYGDYPDATWPWAQDALGGAHPEVFNRGQFTGEANFAYEEIAKLGPDLILALYIDVDDDAYQRLSAIAPTVTTSPDYPDFGMPWQDAVRIVGTTLGEDRKADQLVADVDDLVAQQRAAHPEFEGKTVAVAELGDAGSFYVRSPNDPRSRLMTSLGFVVPEQITQLAGDQDAFTISKEQLNILDVDVDVLVWNVGSSPGAEAQITADPVYQSLPVAKAGRAVFVDDPTVSGALTWGTVLSLPYAVDALVPKLAEAAAKPA</sequence>
<accession>A0A1H4U8Q8</accession>
<comment type="similarity">
    <text evidence="2">Belongs to the bacterial solute-binding protein 8 family.</text>
</comment>
<dbReference type="EMBL" id="FNSV01000005">
    <property type="protein sequence ID" value="SEC64671.1"/>
    <property type="molecule type" value="Genomic_DNA"/>
</dbReference>
<evidence type="ECO:0000256" key="3">
    <source>
        <dbReference type="ARBA" id="ARBA00022448"/>
    </source>
</evidence>
<dbReference type="Pfam" id="PF01497">
    <property type="entry name" value="Peripla_BP_2"/>
    <property type="match status" value="1"/>
</dbReference>
<dbReference type="RefSeq" id="WP_072938165.1">
    <property type="nucleotide sequence ID" value="NZ_FNSV01000005.1"/>
</dbReference>
<feature type="chain" id="PRO_5038598405" evidence="5">
    <location>
        <begin position="25"/>
        <end position="338"/>
    </location>
</feature>
<dbReference type="GO" id="GO:0030288">
    <property type="term" value="C:outer membrane-bounded periplasmic space"/>
    <property type="evidence" value="ECO:0007669"/>
    <property type="project" value="TreeGrafter"/>
</dbReference>
<dbReference type="Gene3D" id="3.40.50.1980">
    <property type="entry name" value="Nitrogenase molybdenum iron protein domain"/>
    <property type="match status" value="2"/>
</dbReference>
<evidence type="ECO:0000256" key="5">
    <source>
        <dbReference type="SAM" id="SignalP"/>
    </source>
</evidence>
<evidence type="ECO:0000313" key="7">
    <source>
        <dbReference type="EMBL" id="SEC64671.1"/>
    </source>
</evidence>
<dbReference type="GO" id="GO:1901678">
    <property type="term" value="P:iron coordination entity transport"/>
    <property type="evidence" value="ECO:0007669"/>
    <property type="project" value="UniProtKB-ARBA"/>
</dbReference>
<dbReference type="PANTHER" id="PTHR30532:SF24">
    <property type="entry name" value="FERRIC ENTEROBACTIN-BINDING PERIPLASMIC PROTEIN FEPB"/>
    <property type="match status" value="1"/>
</dbReference>
<evidence type="ECO:0000313" key="8">
    <source>
        <dbReference type="Proteomes" id="UP000183561"/>
    </source>
</evidence>
<evidence type="ECO:0000259" key="6">
    <source>
        <dbReference type="PROSITE" id="PS50983"/>
    </source>
</evidence>
<name>A0A1H4U8Q8_9NOCA</name>
<evidence type="ECO:0000256" key="2">
    <source>
        <dbReference type="ARBA" id="ARBA00008814"/>
    </source>
</evidence>
<dbReference type="OrthoDB" id="1846031at2"/>
<dbReference type="PANTHER" id="PTHR30532">
    <property type="entry name" value="IRON III DICITRATE-BINDING PERIPLASMIC PROTEIN"/>
    <property type="match status" value="1"/>
</dbReference>
<dbReference type="Proteomes" id="UP000183561">
    <property type="component" value="Unassembled WGS sequence"/>
</dbReference>
<dbReference type="InterPro" id="IPR002491">
    <property type="entry name" value="ABC_transptr_periplasmic_BD"/>
</dbReference>
<proteinExistence type="inferred from homology"/>
<keyword evidence="4 5" id="KW-0732">Signal</keyword>
<dbReference type="CDD" id="cd01146">
    <property type="entry name" value="FhuD"/>
    <property type="match status" value="1"/>
</dbReference>
<keyword evidence="8" id="KW-1185">Reference proteome</keyword>
<evidence type="ECO:0000256" key="4">
    <source>
        <dbReference type="ARBA" id="ARBA00022729"/>
    </source>
</evidence>
<comment type="subcellular location">
    <subcellularLocation>
        <location evidence="1">Cell envelope</location>
    </subcellularLocation>
</comment>
<protein>
    <submittedName>
        <fullName evidence="7">Iron complex transport system substrate-binding protein</fullName>
    </submittedName>
</protein>
<dbReference type="InterPro" id="IPR006311">
    <property type="entry name" value="TAT_signal"/>
</dbReference>
<dbReference type="PROSITE" id="PS50983">
    <property type="entry name" value="FE_B12_PBP"/>
    <property type="match status" value="1"/>
</dbReference>
<feature type="signal peptide" evidence="5">
    <location>
        <begin position="1"/>
        <end position="24"/>
    </location>
</feature>
<organism evidence="7 8">
    <name type="scientific">Rhodococcus koreensis</name>
    <dbReference type="NCBI Taxonomy" id="99653"/>
    <lineage>
        <taxon>Bacteria</taxon>
        <taxon>Bacillati</taxon>
        <taxon>Actinomycetota</taxon>
        <taxon>Actinomycetes</taxon>
        <taxon>Mycobacteriales</taxon>
        <taxon>Nocardiaceae</taxon>
        <taxon>Rhodococcus</taxon>
    </lineage>
</organism>
<gene>
    <name evidence="7" type="ORF">SAMN04490239_4879</name>
</gene>
<evidence type="ECO:0000256" key="1">
    <source>
        <dbReference type="ARBA" id="ARBA00004196"/>
    </source>
</evidence>
<dbReference type="InterPro" id="IPR051313">
    <property type="entry name" value="Bact_iron-sidero_bind"/>
</dbReference>